<gene>
    <name evidence="1" type="ORF">SDC9_145958</name>
</gene>
<sequence>MLLKSQPIYFPNDKVAFVPFIHSLIIDYGLSLPILSPKPLALPSEVFIYDTIGSVQYRLCRAIILFQFYYLCVREILLKI</sequence>
<accession>A0A645ECD6</accession>
<protein>
    <submittedName>
        <fullName evidence="1">Uncharacterized protein</fullName>
    </submittedName>
</protein>
<organism evidence="1">
    <name type="scientific">bioreactor metagenome</name>
    <dbReference type="NCBI Taxonomy" id="1076179"/>
    <lineage>
        <taxon>unclassified sequences</taxon>
        <taxon>metagenomes</taxon>
        <taxon>ecological metagenomes</taxon>
    </lineage>
</organism>
<proteinExistence type="predicted"/>
<reference evidence="1" key="1">
    <citation type="submission" date="2019-08" db="EMBL/GenBank/DDBJ databases">
        <authorList>
            <person name="Kucharzyk K."/>
            <person name="Murdoch R.W."/>
            <person name="Higgins S."/>
            <person name="Loffler F."/>
        </authorList>
    </citation>
    <scope>NUCLEOTIDE SEQUENCE</scope>
</reference>
<comment type="caution">
    <text evidence="1">The sequence shown here is derived from an EMBL/GenBank/DDBJ whole genome shotgun (WGS) entry which is preliminary data.</text>
</comment>
<dbReference type="EMBL" id="VSSQ01044900">
    <property type="protein sequence ID" value="MPM98768.1"/>
    <property type="molecule type" value="Genomic_DNA"/>
</dbReference>
<evidence type="ECO:0000313" key="1">
    <source>
        <dbReference type="EMBL" id="MPM98768.1"/>
    </source>
</evidence>
<name>A0A645ECD6_9ZZZZ</name>
<dbReference type="AlphaFoldDB" id="A0A645ECD6"/>